<evidence type="ECO:0000256" key="1">
    <source>
        <dbReference type="SAM" id="SignalP"/>
    </source>
</evidence>
<protein>
    <submittedName>
        <fullName evidence="2">Uncharacterized protein</fullName>
    </submittedName>
</protein>
<dbReference type="Proteomes" id="UP000001064">
    <property type="component" value="Unassembled WGS sequence"/>
</dbReference>
<sequence length="344" mass="38756">MNKILLFILHIALLAASVASFSTSSSSSQNPTYLYSVSTTTDSQNQLVVLDPINYDVIHNFTIHNLFYQVYDILSLDTTTGELLLLCGNSNYFVLISVSPNSPKYTQLSEVAIDYSYNYAIQSFIYIADLKTATIPAQVSVNGEYSNFLMATEFSTQQVQLFNLTHLQYAPYTIQGYDYINNIDYIAYLNMNGSFHMMSFDFSKPAETAKYYYDISNFNMTYMIFADPSGNVYFLNQQYKNSSDPNGYFDICRVTLSDTSSCGPSLYTVYLGNIADYSYIPYVQSKDRSTLLFIINQAPGQFGHTDNILLTYVQLNGDSVIATNVTIPNDDPSGDNFSNRVYAF</sequence>
<evidence type="ECO:0000313" key="2">
    <source>
        <dbReference type="EMBL" id="EGC30278.1"/>
    </source>
</evidence>
<gene>
    <name evidence="2" type="ORF">DICPUDRAFT_158011</name>
</gene>
<feature type="chain" id="PRO_5003265528" evidence="1">
    <location>
        <begin position="21"/>
        <end position="344"/>
    </location>
</feature>
<name>F1A0L0_DICPU</name>
<dbReference type="VEuPathDB" id="AmoebaDB:DICPUDRAFT_158011"/>
<proteinExistence type="predicted"/>
<reference evidence="3" key="1">
    <citation type="journal article" date="2011" name="Genome Biol.">
        <title>Comparative genomics of the social amoebae Dictyostelium discoideum and Dictyostelium purpureum.</title>
        <authorList>
            <consortium name="US DOE Joint Genome Institute (JGI-PGF)"/>
            <person name="Sucgang R."/>
            <person name="Kuo A."/>
            <person name="Tian X."/>
            <person name="Salerno W."/>
            <person name="Parikh A."/>
            <person name="Feasley C.L."/>
            <person name="Dalin E."/>
            <person name="Tu H."/>
            <person name="Huang E."/>
            <person name="Barry K."/>
            <person name="Lindquist E."/>
            <person name="Shapiro H."/>
            <person name="Bruce D."/>
            <person name="Schmutz J."/>
            <person name="Salamov A."/>
            <person name="Fey P."/>
            <person name="Gaudet P."/>
            <person name="Anjard C."/>
            <person name="Babu M.M."/>
            <person name="Basu S."/>
            <person name="Bushmanova Y."/>
            <person name="van der Wel H."/>
            <person name="Katoh-Kurasawa M."/>
            <person name="Dinh C."/>
            <person name="Coutinho P.M."/>
            <person name="Saito T."/>
            <person name="Elias M."/>
            <person name="Schaap P."/>
            <person name="Kay R.R."/>
            <person name="Henrissat B."/>
            <person name="Eichinger L."/>
            <person name="Rivero F."/>
            <person name="Putnam N.H."/>
            <person name="West C.M."/>
            <person name="Loomis W.F."/>
            <person name="Chisholm R.L."/>
            <person name="Shaulsky G."/>
            <person name="Strassmann J.E."/>
            <person name="Queller D.C."/>
            <person name="Kuspa A."/>
            <person name="Grigoriev I.V."/>
        </authorList>
    </citation>
    <scope>NUCLEOTIDE SEQUENCE [LARGE SCALE GENOMIC DNA]</scope>
    <source>
        <strain evidence="3">QSDP1</strain>
    </source>
</reference>
<dbReference type="RefSeq" id="XP_003293205.1">
    <property type="nucleotide sequence ID" value="XM_003293157.1"/>
</dbReference>
<evidence type="ECO:0000313" key="3">
    <source>
        <dbReference type="Proteomes" id="UP000001064"/>
    </source>
</evidence>
<dbReference type="AlphaFoldDB" id="F1A0L0"/>
<dbReference type="GeneID" id="10510822"/>
<organism evidence="2 3">
    <name type="scientific">Dictyostelium purpureum</name>
    <name type="common">Slime mold</name>
    <dbReference type="NCBI Taxonomy" id="5786"/>
    <lineage>
        <taxon>Eukaryota</taxon>
        <taxon>Amoebozoa</taxon>
        <taxon>Evosea</taxon>
        <taxon>Eumycetozoa</taxon>
        <taxon>Dictyostelia</taxon>
        <taxon>Dictyosteliales</taxon>
        <taxon>Dictyosteliaceae</taxon>
        <taxon>Dictyostelium</taxon>
    </lineage>
</organism>
<accession>F1A0L0</accession>
<dbReference type="OrthoDB" id="10355006at2759"/>
<dbReference type="KEGG" id="dpp:DICPUDRAFT_158011"/>
<feature type="signal peptide" evidence="1">
    <location>
        <begin position="1"/>
        <end position="20"/>
    </location>
</feature>
<dbReference type="eggNOG" id="ENOG502REQW">
    <property type="taxonomic scope" value="Eukaryota"/>
</dbReference>
<dbReference type="OMA" id="FLMATEF"/>
<keyword evidence="3" id="KW-1185">Reference proteome</keyword>
<dbReference type="InParanoid" id="F1A0L0"/>
<keyword evidence="1" id="KW-0732">Signal</keyword>
<dbReference type="EMBL" id="GL871342">
    <property type="protein sequence ID" value="EGC30278.1"/>
    <property type="molecule type" value="Genomic_DNA"/>
</dbReference>